<feature type="region of interest" description="Disordered" evidence="1">
    <location>
        <begin position="14"/>
        <end position="59"/>
    </location>
</feature>
<evidence type="ECO:0000313" key="2">
    <source>
        <dbReference type="EMBL" id="WTW71854.1"/>
    </source>
</evidence>
<sequence length="192" mass="20018">MIVALATVSGCGNGDSGGIDSVGNGIGGEGSSGSSDGYGQSAGSGGRLADAEPPPRPSAATMADLETFVSQRTTCADLHMEDSLDEDDPDAESVGKGWGIKERAVCWDEERNDVTLMSIDDMKAFQVQAKKHHDSGYLLGQDFAVTGHSVTTENLKDSGLLALICDAETRIPSGYKKEKALVDGCTLTDFIP</sequence>
<gene>
    <name evidence="2" type="ORF">OG398_28140</name>
</gene>
<dbReference type="EMBL" id="CP108313">
    <property type="protein sequence ID" value="WTW71854.1"/>
    <property type="molecule type" value="Genomic_DNA"/>
</dbReference>
<dbReference type="AlphaFoldDB" id="A0AAU2VWZ8"/>
<organism evidence="2">
    <name type="scientific">Streptomyces sp. NBC_00008</name>
    <dbReference type="NCBI Taxonomy" id="2903610"/>
    <lineage>
        <taxon>Bacteria</taxon>
        <taxon>Bacillati</taxon>
        <taxon>Actinomycetota</taxon>
        <taxon>Actinomycetes</taxon>
        <taxon>Kitasatosporales</taxon>
        <taxon>Streptomycetaceae</taxon>
        <taxon>Streptomyces</taxon>
    </lineage>
</organism>
<accession>A0AAU2VWZ8</accession>
<protein>
    <recommendedName>
        <fullName evidence="3">Lipoprotein</fullName>
    </recommendedName>
</protein>
<evidence type="ECO:0008006" key="3">
    <source>
        <dbReference type="Google" id="ProtNLM"/>
    </source>
</evidence>
<name>A0AAU2VWZ8_9ACTN</name>
<reference evidence="2" key="1">
    <citation type="submission" date="2022-10" db="EMBL/GenBank/DDBJ databases">
        <title>The complete genomes of actinobacterial strains from the NBC collection.</title>
        <authorList>
            <person name="Joergensen T.S."/>
            <person name="Alvarez Arevalo M."/>
            <person name="Sterndorff E.B."/>
            <person name="Faurdal D."/>
            <person name="Vuksanovic O."/>
            <person name="Mourched A.-S."/>
            <person name="Charusanti P."/>
            <person name="Shaw S."/>
            <person name="Blin K."/>
            <person name="Weber T."/>
        </authorList>
    </citation>
    <scope>NUCLEOTIDE SEQUENCE</scope>
    <source>
        <strain evidence="2">NBC_00008</strain>
    </source>
</reference>
<proteinExistence type="predicted"/>
<evidence type="ECO:0000256" key="1">
    <source>
        <dbReference type="SAM" id="MobiDB-lite"/>
    </source>
</evidence>